<keyword evidence="3" id="KW-0963">Cytoplasm</keyword>
<dbReference type="RefSeq" id="WP_228234640.1">
    <property type="nucleotide sequence ID" value="NZ_JAJGNA010000025.1"/>
</dbReference>
<comment type="caution">
    <text evidence="6">The sequence shown here is derived from an EMBL/GenBank/DDBJ whole genome shotgun (WGS) entry which is preliminary data.</text>
</comment>
<dbReference type="Proteomes" id="UP001108027">
    <property type="component" value="Unassembled WGS sequence"/>
</dbReference>
<reference evidence="6" key="1">
    <citation type="submission" date="2021-10" db="EMBL/GenBank/DDBJ databases">
        <title>The diversity and Nitrogen Metabolism of Culturable Nitrate-Utilizing Bacteria Within the Oxygen Minimum Zone of the Changjiang (Yangtze River)Estuary.</title>
        <authorList>
            <person name="Zhang D."/>
            <person name="Zheng J."/>
            <person name="Liu S."/>
            <person name="He W."/>
        </authorList>
    </citation>
    <scope>NUCLEOTIDE SEQUENCE</scope>
    <source>
        <strain evidence="6">FXH-223</strain>
    </source>
</reference>
<protein>
    <submittedName>
        <fullName evidence="6">Universal stress protein</fullName>
    </submittedName>
</protein>
<dbReference type="CDD" id="cd00293">
    <property type="entry name" value="USP-like"/>
    <property type="match status" value="1"/>
</dbReference>
<dbReference type="SUPFAM" id="SSF52402">
    <property type="entry name" value="Adenine nucleotide alpha hydrolases-like"/>
    <property type="match status" value="2"/>
</dbReference>
<dbReference type="GO" id="GO:0005737">
    <property type="term" value="C:cytoplasm"/>
    <property type="evidence" value="ECO:0007669"/>
    <property type="project" value="UniProtKB-SubCell"/>
</dbReference>
<proteinExistence type="inferred from homology"/>
<evidence type="ECO:0000256" key="3">
    <source>
        <dbReference type="ARBA" id="ARBA00022490"/>
    </source>
</evidence>
<evidence type="ECO:0000256" key="1">
    <source>
        <dbReference type="ARBA" id="ARBA00004496"/>
    </source>
</evidence>
<organism evidence="6 7">
    <name type="scientific">Alloalcanivorax marinus</name>
    <dbReference type="NCBI Taxonomy" id="1177169"/>
    <lineage>
        <taxon>Bacteria</taxon>
        <taxon>Pseudomonadati</taxon>
        <taxon>Pseudomonadota</taxon>
        <taxon>Gammaproteobacteria</taxon>
        <taxon>Oceanospirillales</taxon>
        <taxon>Alcanivoracaceae</taxon>
        <taxon>Alloalcanivorax</taxon>
    </lineage>
</organism>
<accession>A0A9Q3UME8</accession>
<dbReference type="EMBL" id="JAJGNA010000025">
    <property type="protein sequence ID" value="MCC4309951.1"/>
    <property type="molecule type" value="Genomic_DNA"/>
</dbReference>
<comment type="subcellular location">
    <subcellularLocation>
        <location evidence="1">Cytoplasm</location>
    </subcellularLocation>
</comment>
<evidence type="ECO:0000256" key="2">
    <source>
        <dbReference type="ARBA" id="ARBA00008791"/>
    </source>
</evidence>
<name>A0A9Q3UME8_9GAMM</name>
<dbReference type="PANTHER" id="PTHR47892:SF1">
    <property type="entry name" value="UNIVERSAL STRESS PROTEIN E"/>
    <property type="match status" value="1"/>
</dbReference>
<comment type="function">
    <text evidence="4">Required for resistance to DNA-damaging agents.</text>
</comment>
<dbReference type="PANTHER" id="PTHR47892">
    <property type="entry name" value="UNIVERSAL STRESS PROTEIN E"/>
    <property type="match status" value="1"/>
</dbReference>
<sequence length="303" mass="33651">MSSKNGILVFLDRDLKAPQPALEKALKLARAAGQRLTVAVNSDSAAMRRAVGFDDQRRENAERQIVRAWEKRIDDLVGDVAVEKRVAAHRDAETALRETVVDCAPSLIVVHTSDEGTLKRHLFTPRDWLLIRHAPCPVLCVHSPAWSDPPRITAAVEPEEEAGGLDSAVIHQARYWSEQLHGELEAVHVLEHPDETLLLVAGEALPEYAASAKSIRDYHAKALAEFARRENLPDERTTLLEGPVTRTLVDYCEDEGCDLLVVGTVRRNTVERLLLGATAESLLTRTVNDVLVVKPEDFESDWT</sequence>
<feature type="domain" description="UspA" evidence="5">
    <location>
        <begin position="178"/>
        <end position="294"/>
    </location>
</feature>
<evidence type="ECO:0000313" key="6">
    <source>
        <dbReference type="EMBL" id="MCC4309951.1"/>
    </source>
</evidence>
<evidence type="ECO:0000256" key="4">
    <source>
        <dbReference type="ARBA" id="ARBA00037131"/>
    </source>
</evidence>
<comment type="similarity">
    <text evidence="2">Belongs to the universal stress protein A family.</text>
</comment>
<dbReference type="AlphaFoldDB" id="A0A9Q3UME8"/>
<evidence type="ECO:0000259" key="5">
    <source>
        <dbReference type="Pfam" id="PF00582"/>
    </source>
</evidence>
<feature type="domain" description="UspA" evidence="5">
    <location>
        <begin position="7"/>
        <end position="142"/>
    </location>
</feature>
<dbReference type="InterPro" id="IPR006016">
    <property type="entry name" value="UspA"/>
</dbReference>
<dbReference type="Pfam" id="PF00582">
    <property type="entry name" value="Usp"/>
    <property type="match status" value="2"/>
</dbReference>
<evidence type="ECO:0000313" key="7">
    <source>
        <dbReference type="Proteomes" id="UP001108027"/>
    </source>
</evidence>
<dbReference type="Gene3D" id="3.40.50.12370">
    <property type="match status" value="1"/>
</dbReference>
<keyword evidence="7" id="KW-1185">Reference proteome</keyword>
<gene>
    <name evidence="6" type="ORF">LL252_15360</name>
</gene>